<name>A0ABC8M9M2_ERUVS</name>
<sequence>MASSRFQLVALLVIFSLVISAKSHEPGKDDILDGPCRLRGTCKQDSDCDVHCHRKTDPPAMGGHCLLARPDGPVCCCLFD</sequence>
<evidence type="ECO:0000256" key="2">
    <source>
        <dbReference type="ARBA" id="ARBA00022529"/>
    </source>
</evidence>
<dbReference type="InterPro" id="IPR010851">
    <property type="entry name" value="DEFL"/>
</dbReference>
<keyword evidence="5" id="KW-1015">Disulfide bond</keyword>
<dbReference type="PANTHER" id="PTHR48224:SF1">
    <property type="entry name" value="DEFENSIN-LIKE PROTEIN 270"/>
    <property type="match status" value="1"/>
</dbReference>
<keyword evidence="3" id="KW-0295">Fungicide</keyword>
<evidence type="ECO:0000313" key="7">
    <source>
        <dbReference type="EMBL" id="CAH8392729.1"/>
    </source>
</evidence>
<evidence type="ECO:0000256" key="1">
    <source>
        <dbReference type="ARBA" id="ARBA00006722"/>
    </source>
</evidence>
<evidence type="ECO:0000256" key="3">
    <source>
        <dbReference type="ARBA" id="ARBA00022577"/>
    </source>
</evidence>
<feature type="signal peptide" evidence="6">
    <location>
        <begin position="1"/>
        <end position="23"/>
    </location>
</feature>
<comment type="similarity">
    <text evidence="1">Belongs to the DEFL family.</text>
</comment>
<dbReference type="EMBL" id="CAKOAT010998224">
    <property type="protein sequence ID" value="CAH8392729.1"/>
    <property type="molecule type" value="Genomic_DNA"/>
</dbReference>
<protein>
    <submittedName>
        <fullName evidence="7">Uncharacterized protein</fullName>
    </submittedName>
</protein>
<keyword evidence="6" id="KW-0732">Signal</keyword>
<proteinExistence type="inferred from homology"/>
<evidence type="ECO:0000313" key="8">
    <source>
        <dbReference type="Proteomes" id="UP001642260"/>
    </source>
</evidence>
<dbReference type="GO" id="GO:0050832">
    <property type="term" value="P:defense response to fungus"/>
    <property type="evidence" value="ECO:0007669"/>
    <property type="project" value="UniProtKB-KW"/>
</dbReference>
<evidence type="ECO:0000256" key="6">
    <source>
        <dbReference type="SAM" id="SignalP"/>
    </source>
</evidence>
<evidence type="ECO:0000256" key="4">
    <source>
        <dbReference type="ARBA" id="ARBA00022821"/>
    </source>
</evidence>
<evidence type="ECO:0000256" key="5">
    <source>
        <dbReference type="ARBA" id="ARBA00023157"/>
    </source>
</evidence>
<reference evidence="7 8" key="1">
    <citation type="submission" date="2022-03" db="EMBL/GenBank/DDBJ databases">
        <authorList>
            <person name="Macdonald S."/>
            <person name="Ahmed S."/>
            <person name="Newling K."/>
        </authorList>
    </citation>
    <scope>NUCLEOTIDE SEQUENCE [LARGE SCALE GENOMIC DNA]</scope>
</reference>
<keyword evidence="8" id="KW-1185">Reference proteome</keyword>
<dbReference type="GO" id="GO:0031640">
    <property type="term" value="P:killing of cells of another organism"/>
    <property type="evidence" value="ECO:0007669"/>
    <property type="project" value="UniProtKB-KW"/>
</dbReference>
<dbReference type="Proteomes" id="UP001642260">
    <property type="component" value="Unassembled WGS sequence"/>
</dbReference>
<comment type="caution">
    <text evidence="7">The sequence shown here is derived from an EMBL/GenBank/DDBJ whole genome shotgun (WGS) entry which is preliminary data.</text>
</comment>
<feature type="chain" id="PRO_5044788853" evidence="6">
    <location>
        <begin position="24"/>
        <end position="80"/>
    </location>
</feature>
<dbReference type="AlphaFoldDB" id="A0ABC8M9M2"/>
<keyword evidence="2" id="KW-0929">Antimicrobial</keyword>
<gene>
    <name evidence="7" type="ORF">ERUC_LOCUS45212</name>
</gene>
<keyword evidence="4" id="KW-0611">Plant defense</keyword>
<dbReference type="Pfam" id="PF25052">
    <property type="entry name" value="AtDEF-like"/>
    <property type="match status" value="1"/>
</dbReference>
<dbReference type="PANTHER" id="PTHR48224">
    <property type="entry name" value="DEFENSIN-LIKE PROTEIN 270-RELATED"/>
    <property type="match status" value="1"/>
</dbReference>
<organism evidence="7 8">
    <name type="scientific">Eruca vesicaria subsp. sativa</name>
    <name type="common">Garden rocket</name>
    <name type="synonym">Eruca sativa</name>
    <dbReference type="NCBI Taxonomy" id="29727"/>
    <lineage>
        <taxon>Eukaryota</taxon>
        <taxon>Viridiplantae</taxon>
        <taxon>Streptophyta</taxon>
        <taxon>Embryophyta</taxon>
        <taxon>Tracheophyta</taxon>
        <taxon>Spermatophyta</taxon>
        <taxon>Magnoliopsida</taxon>
        <taxon>eudicotyledons</taxon>
        <taxon>Gunneridae</taxon>
        <taxon>Pentapetalae</taxon>
        <taxon>rosids</taxon>
        <taxon>malvids</taxon>
        <taxon>Brassicales</taxon>
        <taxon>Brassicaceae</taxon>
        <taxon>Brassiceae</taxon>
        <taxon>Eruca</taxon>
    </lineage>
</organism>
<accession>A0ABC8M9M2</accession>